<dbReference type="PROSITE" id="PS51186">
    <property type="entry name" value="GNAT"/>
    <property type="match status" value="1"/>
</dbReference>
<feature type="domain" description="N-acetyltransferase" evidence="1">
    <location>
        <begin position="25"/>
        <end position="162"/>
    </location>
</feature>
<organism evidence="2 3">
    <name type="scientific">Catenulispora pinistramenti</name>
    <dbReference type="NCBI Taxonomy" id="2705254"/>
    <lineage>
        <taxon>Bacteria</taxon>
        <taxon>Bacillati</taxon>
        <taxon>Actinomycetota</taxon>
        <taxon>Actinomycetes</taxon>
        <taxon>Catenulisporales</taxon>
        <taxon>Catenulisporaceae</taxon>
        <taxon>Catenulispora</taxon>
    </lineage>
</organism>
<sequence>MPETVTYVEMASRDQFTPSPPVSGLTLDRLEPGSPLIAEVMAGVGAPYGWKSARRGPEEWVTWLAENSGRDFWLLALHGEPAGIVVFDPQPGGEVEIKTFGLLPAFVGKGFGGYALTLGVDRAWQLLPEVTRVWLHTQTSDHPHALSNYHGRGFRTFKTEPA</sequence>
<protein>
    <submittedName>
        <fullName evidence="2">GNAT family N-acetyltransferase</fullName>
    </submittedName>
</protein>
<dbReference type="Pfam" id="PF00583">
    <property type="entry name" value="Acetyltransf_1"/>
    <property type="match status" value="1"/>
</dbReference>
<reference evidence="2 3" key="1">
    <citation type="submission" date="2020-02" db="EMBL/GenBank/DDBJ databases">
        <title>Acidophilic actinobacteria isolated from forest soil.</title>
        <authorList>
            <person name="Golinska P."/>
        </authorList>
    </citation>
    <scope>NUCLEOTIDE SEQUENCE [LARGE SCALE GENOMIC DNA]</scope>
    <source>
        <strain evidence="2 3">NL8</strain>
    </source>
</reference>
<dbReference type="CDD" id="cd04301">
    <property type="entry name" value="NAT_SF"/>
    <property type="match status" value="1"/>
</dbReference>
<evidence type="ECO:0000313" key="3">
    <source>
        <dbReference type="Proteomes" id="UP000730482"/>
    </source>
</evidence>
<dbReference type="Gene3D" id="3.40.630.30">
    <property type="match status" value="1"/>
</dbReference>
<gene>
    <name evidence="2" type="ORF">KGQ19_27325</name>
</gene>
<evidence type="ECO:0000313" key="2">
    <source>
        <dbReference type="EMBL" id="MBS2550589.1"/>
    </source>
</evidence>
<dbReference type="Proteomes" id="UP000730482">
    <property type="component" value="Unassembled WGS sequence"/>
</dbReference>
<name>A0ABS5KX84_9ACTN</name>
<comment type="caution">
    <text evidence="2">The sequence shown here is derived from an EMBL/GenBank/DDBJ whole genome shotgun (WGS) entry which is preliminary data.</text>
</comment>
<dbReference type="InterPro" id="IPR016181">
    <property type="entry name" value="Acyl_CoA_acyltransferase"/>
</dbReference>
<evidence type="ECO:0000259" key="1">
    <source>
        <dbReference type="PROSITE" id="PS51186"/>
    </source>
</evidence>
<dbReference type="SUPFAM" id="SSF55729">
    <property type="entry name" value="Acyl-CoA N-acyltransferases (Nat)"/>
    <property type="match status" value="1"/>
</dbReference>
<keyword evidence="3" id="KW-1185">Reference proteome</keyword>
<dbReference type="RefSeq" id="WP_212013698.1">
    <property type="nucleotide sequence ID" value="NZ_JAAFYZ010000108.1"/>
</dbReference>
<accession>A0ABS5KX84</accession>
<dbReference type="InterPro" id="IPR000182">
    <property type="entry name" value="GNAT_dom"/>
</dbReference>
<dbReference type="EMBL" id="JAAFYZ010000108">
    <property type="protein sequence ID" value="MBS2550589.1"/>
    <property type="molecule type" value="Genomic_DNA"/>
</dbReference>
<proteinExistence type="predicted"/>